<dbReference type="Pfam" id="PF00975">
    <property type="entry name" value="Thioesterase"/>
    <property type="match status" value="1"/>
</dbReference>
<protein>
    <submittedName>
        <fullName evidence="2">Thioesterase containing protein</fullName>
    </submittedName>
</protein>
<sequence length="249" mass="27301">MIRQIQKRPAGSNASPLFLFHDASGTISNYLALGLLGRDVYAIADSRIKASGDESLQEMSRRYYALIKSTVAEGTILLGGWSLGGMTALQVAWIFSRDPKVNVAGVLMIDSPFPDYRHALSLALEPPPSEDGPASTRSDIEKAMLQTVTMLHKWKIPVWRREPQPYTVMLCAGDDVGSDHVALSLVDQFRDSPTLGWNERAGSAIINESCAIKGHHFSIFDPRNVDSVTKIIVTITAAMEMLAPEDDED</sequence>
<dbReference type="OrthoDB" id="10253869at2759"/>
<name>A0A0M9EYA4_FUSLA</name>
<dbReference type="Gene3D" id="3.40.50.1820">
    <property type="entry name" value="alpha/beta hydrolase"/>
    <property type="match status" value="1"/>
</dbReference>
<comment type="caution">
    <text evidence="2">The sequence shown here is derived from an EMBL/GenBank/DDBJ whole genome shotgun (WGS) entry which is preliminary data.</text>
</comment>
<dbReference type="InterPro" id="IPR029058">
    <property type="entry name" value="AB_hydrolase_fold"/>
</dbReference>
<evidence type="ECO:0000313" key="3">
    <source>
        <dbReference type="Proteomes" id="UP000037904"/>
    </source>
</evidence>
<dbReference type="EMBL" id="JXCE01000067">
    <property type="protein sequence ID" value="KPA42378.1"/>
    <property type="molecule type" value="Genomic_DNA"/>
</dbReference>
<feature type="domain" description="Thioesterase" evidence="1">
    <location>
        <begin position="16"/>
        <end position="115"/>
    </location>
</feature>
<keyword evidence="3" id="KW-1185">Reference proteome</keyword>
<evidence type="ECO:0000313" key="2">
    <source>
        <dbReference type="EMBL" id="KPA42378.1"/>
    </source>
</evidence>
<dbReference type="Proteomes" id="UP000037904">
    <property type="component" value="Unassembled WGS sequence"/>
</dbReference>
<dbReference type="InterPro" id="IPR001031">
    <property type="entry name" value="Thioesterase"/>
</dbReference>
<evidence type="ECO:0000259" key="1">
    <source>
        <dbReference type="Pfam" id="PF00975"/>
    </source>
</evidence>
<dbReference type="AlphaFoldDB" id="A0A0M9EYA4"/>
<proteinExistence type="predicted"/>
<gene>
    <name evidence="2" type="ORF">FLAG1_04751</name>
</gene>
<reference evidence="2 3" key="1">
    <citation type="submission" date="2015-04" db="EMBL/GenBank/DDBJ databases">
        <title>The draft genome sequence of Fusarium langsethiae, a T-2/HT-2 mycotoxin producer.</title>
        <authorList>
            <person name="Lysoe E."/>
            <person name="Divon H.H."/>
            <person name="Terzi V."/>
            <person name="Orru L."/>
            <person name="Lamontanara A."/>
            <person name="Kolseth A.-K."/>
            <person name="Frandsen R.J."/>
            <person name="Nielsen K."/>
            <person name="Thrane U."/>
        </authorList>
    </citation>
    <scope>NUCLEOTIDE SEQUENCE [LARGE SCALE GENOMIC DNA]</scope>
    <source>
        <strain evidence="2 3">Fl201059</strain>
    </source>
</reference>
<accession>A0A0M9EYA4</accession>
<dbReference type="SUPFAM" id="SSF53474">
    <property type="entry name" value="alpha/beta-Hydrolases"/>
    <property type="match status" value="1"/>
</dbReference>
<organism evidence="2 3">
    <name type="scientific">Fusarium langsethiae</name>
    <dbReference type="NCBI Taxonomy" id="179993"/>
    <lineage>
        <taxon>Eukaryota</taxon>
        <taxon>Fungi</taxon>
        <taxon>Dikarya</taxon>
        <taxon>Ascomycota</taxon>
        <taxon>Pezizomycotina</taxon>
        <taxon>Sordariomycetes</taxon>
        <taxon>Hypocreomycetidae</taxon>
        <taxon>Hypocreales</taxon>
        <taxon>Nectriaceae</taxon>
        <taxon>Fusarium</taxon>
    </lineage>
</organism>